<sequence length="49" mass="5708">MKTTAQQSLFVSFGSSLRAAKAALRREWNRALQLHLQNCEILVESYRRK</sequence>
<reference evidence="1" key="1">
    <citation type="submission" date="2016-01" db="EMBL/GenBank/DDBJ databases">
        <authorList>
            <person name="Peeters C."/>
        </authorList>
    </citation>
    <scope>NUCLEOTIDE SEQUENCE [LARGE SCALE GENOMIC DNA]</scope>
    <source>
        <strain evidence="1">LMG 29318</strain>
    </source>
</reference>
<name>A0A157ZV13_9BURK</name>
<dbReference type="RefSeq" id="WP_159462770.1">
    <property type="nucleotide sequence ID" value="NZ_FCOF02000004.1"/>
</dbReference>
<accession>A0A157ZV13</accession>
<evidence type="ECO:0000313" key="1">
    <source>
        <dbReference type="EMBL" id="SAK49309.1"/>
    </source>
</evidence>
<dbReference type="AlphaFoldDB" id="A0A157ZV13"/>
<comment type="caution">
    <text evidence="1">The sequence shown here is derived from an EMBL/GenBank/DDBJ whole genome shotgun (WGS) entry which is preliminary data.</text>
</comment>
<dbReference type="EMBL" id="FCOF02000004">
    <property type="protein sequence ID" value="SAK49309.1"/>
    <property type="molecule type" value="Genomic_DNA"/>
</dbReference>
<organism evidence="1 2">
    <name type="scientific">Caballeronia catudaia</name>
    <dbReference type="NCBI Taxonomy" id="1777136"/>
    <lineage>
        <taxon>Bacteria</taxon>
        <taxon>Pseudomonadati</taxon>
        <taxon>Pseudomonadota</taxon>
        <taxon>Betaproteobacteria</taxon>
        <taxon>Burkholderiales</taxon>
        <taxon>Burkholderiaceae</taxon>
        <taxon>Caballeronia</taxon>
    </lineage>
</organism>
<evidence type="ECO:0000313" key="2">
    <source>
        <dbReference type="Proteomes" id="UP000054870"/>
    </source>
</evidence>
<protein>
    <submittedName>
        <fullName evidence="1">Uncharacterized protein</fullName>
    </submittedName>
</protein>
<gene>
    <name evidence="1" type="ORF">AWB75_01243</name>
</gene>
<keyword evidence="2" id="KW-1185">Reference proteome</keyword>
<proteinExistence type="predicted"/>
<dbReference type="Proteomes" id="UP000054870">
    <property type="component" value="Unassembled WGS sequence"/>
</dbReference>